<evidence type="ECO:0000313" key="1">
    <source>
        <dbReference type="EMBL" id="SOK59226.1"/>
    </source>
</evidence>
<dbReference type="Proteomes" id="UP000241364">
    <property type="component" value="Chromosome i"/>
</dbReference>
<name>A0A2C9CZK8_9CAUD</name>
<organism evidence="1 2">
    <name type="scientific">Yersinia phage fHe-Yen9-03</name>
    <dbReference type="NCBI Taxonomy" id="2052743"/>
    <lineage>
        <taxon>Viruses</taxon>
        <taxon>Duplodnaviria</taxon>
        <taxon>Heunggongvirae</taxon>
        <taxon>Uroviricota</taxon>
        <taxon>Caudoviricetes</taxon>
        <taxon>Eneladusvirus</taxon>
        <taxon>Eneladusvirus Yen904</taxon>
    </lineage>
</organism>
<proteinExistence type="predicted"/>
<accession>A0A2C9CZK8</accession>
<sequence length="64" mass="7422">MSHFTNIVKLDVQNGYWYDVYMEAINIAKMLDKNVEFLFNGVQITLNKNSSPECFVKQYGKAVI</sequence>
<reference evidence="2" key="1">
    <citation type="submission" date="2017-10" db="EMBL/GenBank/DDBJ databases">
        <authorList>
            <person name="Skurnik M."/>
        </authorList>
    </citation>
    <scope>NUCLEOTIDE SEQUENCE [LARGE SCALE GENOMIC DNA]</scope>
    <source>
        <strain evidence="2">fHe-Yen9-03</strain>
    </source>
</reference>
<dbReference type="EMBL" id="LT960552">
    <property type="protein sequence ID" value="SOK59226.1"/>
    <property type="molecule type" value="Genomic_DNA"/>
</dbReference>
<gene>
    <name evidence="1" type="primary">g418</name>
</gene>
<evidence type="ECO:0000313" key="2">
    <source>
        <dbReference type="Proteomes" id="UP000241364"/>
    </source>
</evidence>
<protein>
    <submittedName>
        <fullName evidence="1">Uncharacterized protein</fullName>
    </submittedName>
</protein>